<dbReference type="EMBL" id="FORM01000006">
    <property type="protein sequence ID" value="SFJ32202.1"/>
    <property type="molecule type" value="Genomic_DNA"/>
</dbReference>
<dbReference type="AlphaFoldDB" id="A0A1I3QFD8"/>
<accession>A0A1I3QFD8</accession>
<dbReference type="RefSeq" id="WP_090840349.1">
    <property type="nucleotide sequence ID" value="NZ_FORM01000006.1"/>
</dbReference>
<protein>
    <submittedName>
        <fullName evidence="1">Uncharacterized protein</fullName>
    </submittedName>
</protein>
<dbReference type="Proteomes" id="UP000199559">
    <property type="component" value="Unassembled WGS sequence"/>
</dbReference>
<evidence type="ECO:0000313" key="2">
    <source>
        <dbReference type="Proteomes" id="UP000199559"/>
    </source>
</evidence>
<evidence type="ECO:0000313" key="1">
    <source>
        <dbReference type="EMBL" id="SFJ32202.1"/>
    </source>
</evidence>
<organism evidence="1 2">
    <name type="scientific">Olleya namhaensis</name>
    <dbReference type="NCBI Taxonomy" id="1144750"/>
    <lineage>
        <taxon>Bacteria</taxon>
        <taxon>Pseudomonadati</taxon>
        <taxon>Bacteroidota</taxon>
        <taxon>Flavobacteriia</taxon>
        <taxon>Flavobacteriales</taxon>
        <taxon>Flavobacteriaceae</taxon>
    </lineage>
</organism>
<reference evidence="2" key="1">
    <citation type="submission" date="2016-10" db="EMBL/GenBank/DDBJ databases">
        <authorList>
            <person name="Varghese N."/>
            <person name="Submissions S."/>
        </authorList>
    </citation>
    <scope>NUCLEOTIDE SEQUENCE [LARGE SCALE GENOMIC DNA]</scope>
    <source>
        <strain evidence="2">DSM 28881</strain>
    </source>
</reference>
<keyword evidence="2" id="KW-1185">Reference proteome</keyword>
<sequence length="330" mass="38067">MKIAIILGICLLVIVLLVANFTRLVGGISKQHATTNLEAYLKIKYQDEVSYKWLKRFFNSGNMDPNMFTVLLYNTDTPEIEFYCHINLKTILEDNAVTSGNTEQNTINARYLAATKRYDSRQAIKRLFKTECPTITFNTNTIDLILEANLEPDALQELIKRFIVRLNYFYEDLGIYTDIAIVIKTPEHPDGFLEVPLEVFDSKWHSVFFMLSEKASGLKTVETSILKKVNQYLRQSQPNFKIYNAQKIFLDKTTLSRAAWVHYLSDTTIVNGGNTKWQNPLKGVYVTYFDFETHHIYKGDLLTSNYDTLSYDETLVQLKDALQTEGVLAW</sequence>
<name>A0A1I3QFD8_9FLAO</name>
<gene>
    <name evidence="1" type="ORF">SAMN05443431_106101</name>
</gene>
<proteinExistence type="predicted"/>